<dbReference type="PANTHER" id="PTHR33744">
    <property type="entry name" value="CARBOHYDRATE DIACID REGULATOR"/>
    <property type="match status" value="1"/>
</dbReference>
<protein>
    <submittedName>
        <fullName evidence="3">PucR family transcriptional regulator</fullName>
    </submittedName>
</protein>
<dbReference type="InterPro" id="IPR051448">
    <property type="entry name" value="CdaR-like_regulators"/>
</dbReference>
<feature type="domain" description="PucR-like N-terminal" evidence="2">
    <location>
        <begin position="34"/>
        <end position="193"/>
    </location>
</feature>
<dbReference type="EMBL" id="BAAANY010000011">
    <property type="protein sequence ID" value="GAA1683781.1"/>
    <property type="molecule type" value="Genomic_DNA"/>
</dbReference>
<dbReference type="InterPro" id="IPR042070">
    <property type="entry name" value="PucR_C-HTH_sf"/>
</dbReference>
<dbReference type="Pfam" id="PF13556">
    <property type="entry name" value="HTH_30"/>
    <property type="match status" value="1"/>
</dbReference>
<dbReference type="RefSeq" id="WP_344311411.1">
    <property type="nucleotide sequence ID" value="NZ_BAAANY010000011.1"/>
</dbReference>
<dbReference type="PANTHER" id="PTHR33744:SF1">
    <property type="entry name" value="DNA-BINDING TRANSCRIPTIONAL ACTIVATOR ADER"/>
    <property type="match status" value="1"/>
</dbReference>
<evidence type="ECO:0000259" key="1">
    <source>
        <dbReference type="Pfam" id="PF13556"/>
    </source>
</evidence>
<comment type="caution">
    <text evidence="3">The sequence shown here is derived from an EMBL/GenBank/DDBJ whole genome shotgun (WGS) entry which is preliminary data.</text>
</comment>
<gene>
    <name evidence="3" type="ORF">GCM10009765_36330</name>
</gene>
<evidence type="ECO:0000259" key="2">
    <source>
        <dbReference type="Pfam" id="PF25906"/>
    </source>
</evidence>
<keyword evidence="4" id="KW-1185">Reference proteome</keyword>
<dbReference type="InterPro" id="IPR058663">
    <property type="entry name" value="PucR-like_N"/>
</dbReference>
<accession>A0ABP4T9B5</accession>
<organism evidence="3 4">
    <name type="scientific">Fodinicola feengrottensis</name>
    <dbReference type="NCBI Taxonomy" id="435914"/>
    <lineage>
        <taxon>Bacteria</taxon>
        <taxon>Bacillati</taxon>
        <taxon>Actinomycetota</taxon>
        <taxon>Actinomycetes</taxon>
        <taxon>Mycobacteriales</taxon>
        <taxon>Fodinicola</taxon>
    </lineage>
</organism>
<name>A0ABP4T9B5_9ACTN</name>
<proteinExistence type="predicted"/>
<feature type="domain" description="PucR C-terminal helix-turn-helix" evidence="1">
    <location>
        <begin position="339"/>
        <end position="396"/>
    </location>
</feature>
<dbReference type="Gene3D" id="1.10.10.2840">
    <property type="entry name" value="PucR C-terminal helix-turn-helix domain"/>
    <property type="match status" value="1"/>
</dbReference>
<evidence type="ECO:0000313" key="4">
    <source>
        <dbReference type="Proteomes" id="UP001500618"/>
    </source>
</evidence>
<dbReference type="Proteomes" id="UP001500618">
    <property type="component" value="Unassembled WGS sequence"/>
</dbReference>
<evidence type="ECO:0000313" key="3">
    <source>
        <dbReference type="EMBL" id="GAA1683781.1"/>
    </source>
</evidence>
<reference evidence="4" key="1">
    <citation type="journal article" date="2019" name="Int. J. Syst. Evol. Microbiol.">
        <title>The Global Catalogue of Microorganisms (GCM) 10K type strain sequencing project: providing services to taxonomists for standard genome sequencing and annotation.</title>
        <authorList>
            <consortium name="The Broad Institute Genomics Platform"/>
            <consortium name="The Broad Institute Genome Sequencing Center for Infectious Disease"/>
            <person name="Wu L."/>
            <person name="Ma J."/>
        </authorList>
    </citation>
    <scope>NUCLEOTIDE SEQUENCE [LARGE SCALE GENOMIC DNA]</scope>
    <source>
        <strain evidence="4">JCM 14718</strain>
    </source>
</reference>
<dbReference type="InterPro" id="IPR025736">
    <property type="entry name" value="PucR_C-HTH_dom"/>
</dbReference>
<dbReference type="Pfam" id="PF25906">
    <property type="entry name" value="PucR-like_N"/>
    <property type="match status" value="1"/>
</dbReference>
<sequence length="401" mass="43910">MGQLTLWANGEGSTVAANLQEASRSGGPPPRQLRQLAETLRPELPSLAAEIIDEIRRSIPEYAQPLDGPYGHALRVGTAEAITGFVDQLGGLPVSSMHRDEVCRRLGENEERAGRSMDPLQAAYRVGARVAWQRIMKVGRRYSFSSQAVSMLADRIFAYIDELASLSLDGYSRAKAGSAQARREGQRRLLRAILVGASDLAELAEAAEWALPATVTLVAVEPGDLPNDPLLSPSVLADLHPTDPCLLAAGPIDDLELGRLRDGLGETRLAIGLTVPLGQAADSLRWARQALQVVDEPAVRCDDHLIPLWLACDPALVEQIRERVLGPLDDMAVKQRDRLAETLLAWLQTQGSAALMAEQLHIHPQTVRYRIRQLEDALPGQLQDPDARWSMEAVLRRRSDK</sequence>